<evidence type="ECO:0000256" key="3">
    <source>
        <dbReference type="ARBA" id="ARBA00022964"/>
    </source>
</evidence>
<feature type="domain" description="Lipoxygenase" evidence="6">
    <location>
        <begin position="187"/>
        <end position="704"/>
    </location>
</feature>
<keyword evidence="4" id="KW-0560">Oxidoreductase</keyword>
<protein>
    <recommendedName>
        <fullName evidence="1">Manganese lipoxygenase</fullName>
    </recommendedName>
</protein>
<dbReference type="GO" id="GO:0016702">
    <property type="term" value="F:oxidoreductase activity, acting on single donors with incorporation of molecular oxygen, incorporation of two atoms of oxygen"/>
    <property type="evidence" value="ECO:0007669"/>
    <property type="project" value="InterPro"/>
</dbReference>
<dbReference type="GO" id="GO:0034440">
    <property type="term" value="P:lipid oxidation"/>
    <property type="evidence" value="ECO:0007669"/>
    <property type="project" value="InterPro"/>
</dbReference>
<evidence type="ECO:0000259" key="6">
    <source>
        <dbReference type="PROSITE" id="PS51393"/>
    </source>
</evidence>
<dbReference type="SUPFAM" id="SSF48484">
    <property type="entry name" value="Lipoxigenase"/>
    <property type="match status" value="1"/>
</dbReference>
<evidence type="ECO:0000313" key="7">
    <source>
        <dbReference type="EMBL" id="PWN30946.1"/>
    </source>
</evidence>
<dbReference type="Gene3D" id="3.10.450.60">
    <property type="match status" value="1"/>
</dbReference>
<dbReference type="Proteomes" id="UP000245884">
    <property type="component" value="Unassembled WGS sequence"/>
</dbReference>
<dbReference type="STRING" id="1569628.A0A316V076"/>
<dbReference type="InterPro" id="IPR013819">
    <property type="entry name" value="LipOase_C"/>
</dbReference>
<reference evidence="7 8" key="1">
    <citation type="journal article" date="2018" name="Mol. Biol. Evol.">
        <title>Broad Genomic Sampling Reveals a Smut Pathogenic Ancestry of the Fungal Clade Ustilaginomycotina.</title>
        <authorList>
            <person name="Kijpornyongpan T."/>
            <person name="Mondo S.J."/>
            <person name="Barry K."/>
            <person name="Sandor L."/>
            <person name="Lee J."/>
            <person name="Lipzen A."/>
            <person name="Pangilinan J."/>
            <person name="LaButti K."/>
            <person name="Hainaut M."/>
            <person name="Henrissat B."/>
            <person name="Grigoriev I.V."/>
            <person name="Spatafora J.W."/>
            <person name="Aime M.C."/>
        </authorList>
    </citation>
    <scope>NUCLEOTIDE SEQUENCE [LARGE SCALE GENOMIC DNA]</scope>
    <source>
        <strain evidence="7 8">MCA 5214</strain>
    </source>
</reference>
<dbReference type="InterPro" id="IPR000907">
    <property type="entry name" value="LipOase"/>
</dbReference>
<evidence type="ECO:0000256" key="2">
    <source>
        <dbReference type="ARBA" id="ARBA00022723"/>
    </source>
</evidence>
<keyword evidence="8" id="KW-1185">Reference proteome</keyword>
<dbReference type="GO" id="GO:0043651">
    <property type="term" value="P:linoleic acid metabolic process"/>
    <property type="evidence" value="ECO:0007669"/>
    <property type="project" value="UniProtKB-ARBA"/>
</dbReference>
<accession>A0A316V076</accession>
<dbReference type="InterPro" id="IPR036226">
    <property type="entry name" value="LipOase_C_sf"/>
</dbReference>
<feature type="compositionally biased region" description="Acidic residues" evidence="5">
    <location>
        <begin position="446"/>
        <end position="455"/>
    </location>
</feature>
<sequence length="704" mass="76841">MSSQPQAKSHSISSLMRADLLYILSSKLAAFIPTNLDGVTHYSIPNEARTRSPGSAPASPGGASALARRLAVAVKRKLFTLGPDVIASSADGMSKERGGGGGAPFPSGPLGSLTVASHTLALADEIRPWLAKCTRAQQHAVDTIHAEGGFKSLADYGRKLYTGVGKFENVRLSKRGPYEGLVEKGGEDECFALERLSLQPYTLRRLSAPSGGDFATHDAVLPFTVEDATVYQLTDGEASSLLELLRASLLYYVDYRFLTKERLDEQQGQYTAATDAYFFVHPATKAFLPLAIRTHAIGPSGSAAPVLYTPLDQKAQWQLAKLVFNQNDLWWSQIYHLVATHEILDLVLAKAIRSFSVHHPVFAFLVRTCRKAFGIRPAFNEFLFPPGGPIDSIFPFASGTAARFASDLWKREKLEEGGGGARFLSSRHYYDLEQRGLVVPLPSDIGDGDEVEEEANDKGDGGVGSPRAGGQLPLFPYFEDTAALYHEIIQVVDAFVHSLYPTDTAVCGDEELQTFVQELNETANTQQEGKKVHPDFPRSLNTVDLVVQFLCQVVFLSAIKHNVMNGSGPSQGHGVLPWHPGAFYWPIPATPEAKVKDGPASMDDLLKWLPSTEKACEQVRLMCAFNRPGYKGTDADLVHLFAPLTKHVCRAEGFVKAEAAYRAAMLKRSRMVQARKLDDNGKCEGLPFAWTLLDPQSMPGYAAI</sequence>
<dbReference type="Pfam" id="PF00305">
    <property type="entry name" value="Lipoxygenase"/>
    <property type="match status" value="2"/>
</dbReference>
<evidence type="ECO:0000256" key="4">
    <source>
        <dbReference type="ARBA" id="ARBA00023002"/>
    </source>
</evidence>
<organism evidence="7 8">
    <name type="scientific">Jaminaea rosea</name>
    <dbReference type="NCBI Taxonomy" id="1569628"/>
    <lineage>
        <taxon>Eukaryota</taxon>
        <taxon>Fungi</taxon>
        <taxon>Dikarya</taxon>
        <taxon>Basidiomycota</taxon>
        <taxon>Ustilaginomycotina</taxon>
        <taxon>Exobasidiomycetes</taxon>
        <taxon>Microstromatales</taxon>
        <taxon>Microstromatales incertae sedis</taxon>
        <taxon>Jaminaea</taxon>
    </lineage>
</organism>
<gene>
    <name evidence="7" type="ORF">BDZ90DRAFT_257995</name>
</gene>
<evidence type="ECO:0000256" key="5">
    <source>
        <dbReference type="SAM" id="MobiDB-lite"/>
    </source>
</evidence>
<keyword evidence="2" id="KW-0479">Metal-binding</keyword>
<evidence type="ECO:0000313" key="8">
    <source>
        <dbReference type="Proteomes" id="UP000245884"/>
    </source>
</evidence>
<dbReference type="PROSITE" id="PS51393">
    <property type="entry name" value="LIPOXYGENASE_3"/>
    <property type="match status" value="1"/>
</dbReference>
<dbReference type="RefSeq" id="XP_025365558.1">
    <property type="nucleotide sequence ID" value="XM_025508018.1"/>
</dbReference>
<dbReference type="Gene3D" id="1.20.245.10">
    <property type="entry name" value="Lipoxygenase-1, Domain 5"/>
    <property type="match status" value="1"/>
</dbReference>
<feature type="region of interest" description="Disordered" evidence="5">
    <location>
        <begin position="443"/>
        <end position="466"/>
    </location>
</feature>
<dbReference type="GeneID" id="37029841"/>
<dbReference type="OrthoDB" id="407298at2759"/>
<evidence type="ECO:0000256" key="1">
    <source>
        <dbReference type="ARBA" id="ARBA00021175"/>
    </source>
</evidence>
<proteinExistence type="predicted"/>
<name>A0A316V076_9BASI</name>
<keyword evidence="3" id="KW-0223">Dioxygenase</keyword>
<dbReference type="EMBL" id="KZ819662">
    <property type="protein sequence ID" value="PWN30946.1"/>
    <property type="molecule type" value="Genomic_DNA"/>
</dbReference>
<dbReference type="AlphaFoldDB" id="A0A316V076"/>
<dbReference type="PANTHER" id="PTHR11771">
    <property type="entry name" value="LIPOXYGENASE"/>
    <property type="match status" value="1"/>
</dbReference>
<dbReference type="GO" id="GO:0046872">
    <property type="term" value="F:metal ion binding"/>
    <property type="evidence" value="ECO:0007669"/>
    <property type="project" value="UniProtKB-KW"/>
</dbReference>